<sequence>MSREHQANLISYANLFTSPKILFKIQFHWNPYVQSISTASTGLYLILVLRSAPFKVGGTVTTTNNHPPNVWCSNSSLNTVYGAYGPSIPPPGPLAQPLILWGFGLNSLFGPFRPSTARVPQFMGPLGPFWPKSNGSKGAKGAAHQVPNHKWDHLSQLWPQNPTSPEMAKPPCDPKLAKNHKWPQFSPWPLETTRGHQLSSNQGFSSSSGDEFSFLNAPALKDPGVVHIWYNIPLCTIFAQKSNGDIFRTKLHDSKSSHQSITNFEGVFSSYSVWQFPGGYQKTIQGPQPPGPAGIGLSILISTVLRAILRGYKLFI</sequence>
<accession>A0A9Q3KSI8</accession>
<name>A0A9Q3KSI8_9BASI</name>
<evidence type="ECO:0000313" key="2">
    <source>
        <dbReference type="Proteomes" id="UP000765509"/>
    </source>
</evidence>
<proteinExistence type="predicted"/>
<protein>
    <submittedName>
        <fullName evidence="1">Uncharacterized protein</fullName>
    </submittedName>
</protein>
<gene>
    <name evidence="1" type="ORF">O181_126478</name>
</gene>
<dbReference type="AlphaFoldDB" id="A0A9Q3KSI8"/>
<reference evidence="1" key="1">
    <citation type="submission" date="2021-03" db="EMBL/GenBank/DDBJ databases">
        <title>Draft genome sequence of rust myrtle Austropuccinia psidii MF-1, a brazilian biotype.</title>
        <authorList>
            <person name="Quecine M.C."/>
            <person name="Pachon D.M.R."/>
            <person name="Bonatelli M.L."/>
            <person name="Correr F.H."/>
            <person name="Franceschini L.M."/>
            <person name="Leite T.F."/>
            <person name="Margarido G.R.A."/>
            <person name="Almeida C.A."/>
            <person name="Ferrarezi J.A."/>
            <person name="Labate C.A."/>
        </authorList>
    </citation>
    <scope>NUCLEOTIDE SEQUENCE</scope>
    <source>
        <strain evidence="1">MF-1</strain>
    </source>
</reference>
<dbReference type="EMBL" id="AVOT02124857">
    <property type="protein sequence ID" value="MBW0586763.1"/>
    <property type="molecule type" value="Genomic_DNA"/>
</dbReference>
<dbReference type="Proteomes" id="UP000765509">
    <property type="component" value="Unassembled WGS sequence"/>
</dbReference>
<evidence type="ECO:0000313" key="1">
    <source>
        <dbReference type="EMBL" id="MBW0586763.1"/>
    </source>
</evidence>
<comment type="caution">
    <text evidence="1">The sequence shown here is derived from an EMBL/GenBank/DDBJ whole genome shotgun (WGS) entry which is preliminary data.</text>
</comment>
<keyword evidence="2" id="KW-1185">Reference proteome</keyword>
<organism evidence="1 2">
    <name type="scientific">Austropuccinia psidii MF-1</name>
    <dbReference type="NCBI Taxonomy" id="1389203"/>
    <lineage>
        <taxon>Eukaryota</taxon>
        <taxon>Fungi</taxon>
        <taxon>Dikarya</taxon>
        <taxon>Basidiomycota</taxon>
        <taxon>Pucciniomycotina</taxon>
        <taxon>Pucciniomycetes</taxon>
        <taxon>Pucciniales</taxon>
        <taxon>Sphaerophragmiaceae</taxon>
        <taxon>Austropuccinia</taxon>
    </lineage>
</organism>